<reference evidence="6" key="1">
    <citation type="submission" date="2021-05" db="EMBL/GenBank/DDBJ databases">
        <title>Complete genome sequence of the cellulolytic planctomycete Telmatocola sphagniphila SP2T and characterization of the first cellulase from planctomycetes.</title>
        <authorList>
            <person name="Rakitin A.L."/>
            <person name="Beletsky A.V."/>
            <person name="Naumoff D.G."/>
            <person name="Kulichevskaya I.S."/>
            <person name="Mardanov A.V."/>
            <person name="Ravin N.V."/>
            <person name="Dedysh S.N."/>
        </authorList>
    </citation>
    <scope>NUCLEOTIDE SEQUENCE</scope>
    <source>
        <strain evidence="6">SP2T</strain>
    </source>
</reference>
<evidence type="ECO:0000259" key="5">
    <source>
        <dbReference type="SMART" id="SM00895"/>
    </source>
</evidence>
<dbReference type="SMART" id="SM00895">
    <property type="entry name" value="FCD"/>
    <property type="match status" value="1"/>
</dbReference>
<dbReference type="Proteomes" id="UP000676194">
    <property type="component" value="Chromosome"/>
</dbReference>
<keyword evidence="3" id="KW-0804">Transcription</keyword>
<keyword evidence="7" id="KW-1185">Reference proteome</keyword>
<dbReference type="Gene3D" id="1.10.10.10">
    <property type="entry name" value="Winged helix-like DNA-binding domain superfamily/Winged helix DNA-binding domain"/>
    <property type="match status" value="2"/>
</dbReference>
<feature type="domain" description="GntR C-terminal" evidence="5">
    <location>
        <begin position="154"/>
        <end position="271"/>
    </location>
</feature>
<dbReference type="RefSeq" id="WP_213495367.1">
    <property type="nucleotide sequence ID" value="NZ_CP074694.1"/>
</dbReference>
<keyword evidence="1" id="KW-0805">Transcription regulation</keyword>
<evidence type="ECO:0000256" key="2">
    <source>
        <dbReference type="ARBA" id="ARBA00023125"/>
    </source>
</evidence>
<dbReference type="PANTHER" id="PTHR43537:SF51">
    <property type="entry name" value="HTH-TYPE TRANSCRIPTIONAL REGULATOR LGOR-RELATED"/>
    <property type="match status" value="1"/>
</dbReference>
<dbReference type="InterPro" id="IPR008920">
    <property type="entry name" value="TF_FadR/GntR_C"/>
</dbReference>
<evidence type="ECO:0000256" key="3">
    <source>
        <dbReference type="ARBA" id="ARBA00023163"/>
    </source>
</evidence>
<dbReference type="GO" id="GO:0003677">
    <property type="term" value="F:DNA binding"/>
    <property type="evidence" value="ECO:0007669"/>
    <property type="project" value="UniProtKB-KW"/>
</dbReference>
<sequence length="285" mass="32436">MNMAEFIQRDLESRIRANNLDLPALSLPALARHYQVSFTPVRRALKKLVEEGFLTQLDNRRIKVAANPPDKDNSPLNRPVLPPRWEDVIAHELLLMSLRGQADFLREEAMAAHFGIGRMLLRQTFSRLAGMGVIEHVPRRGWRIRPFEERDLHSFLEIRELLEIQALRSARENLEAPVLQQLQAANEPLTPDGPPRIDNSLHAYFIERAGNRFISSFFSQNGGYFRWLFDNATLEAHLIAEMACEHAAILKASLDRDWATAESILSKHIRAQGAIVQQLIAKVSG</sequence>
<dbReference type="Pfam" id="PF07729">
    <property type="entry name" value="FCD"/>
    <property type="match status" value="1"/>
</dbReference>
<dbReference type="KEGG" id="tsph:KIH39_21885"/>
<organism evidence="6 7">
    <name type="scientific">Telmatocola sphagniphila</name>
    <dbReference type="NCBI Taxonomy" id="1123043"/>
    <lineage>
        <taxon>Bacteria</taxon>
        <taxon>Pseudomonadati</taxon>
        <taxon>Planctomycetota</taxon>
        <taxon>Planctomycetia</taxon>
        <taxon>Gemmatales</taxon>
        <taxon>Gemmataceae</taxon>
    </lineage>
</organism>
<dbReference type="SMART" id="SM00345">
    <property type="entry name" value="HTH_GNTR"/>
    <property type="match status" value="2"/>
</dbReference>
<dbReference type="InterPro" id="IPR036388">
    <property type="entry name" value="WH-like_DNA-bd_sf"/>
</dbReference>
<name>A0A8E6B4B2_9BACT</name>
<evidence type="ECO:0000256" key="1">
    <source>
        <dbReference type="ARBA" id="ARBA00023015"/>
    </source>
</evidence>
<proteinExistence type="predicted"/>
<dbReference type="InterPro" id="IPR000524">
    <property type="entry name" value="Tscrpt_reg_HTH_GntR"/>
</dbReference>
<dbReference type="GO" id="GO:0003700">
    <property type="term" value="F:DNA-binding transcription factor activity"/>
    <property type="evidence" value="ECO:0007669"/>
    <property type="project" value="InterPro"/>
</dbReference>
<dbReference type="AlphaFoldDB" id="A0A8E6B4B2"/>
<feature type="domain" description="HTH gntR-type" evidence="4">
    <location>
        <begin position="89"/>
        <end position="144"/>
    </location>
</feature>
<dbReference type="Pfam" id="PF00392">
    <property type="entry name" value="GntR"/>
    <property type="match status" value="1"/>
</dbReference>
<evidence type="ECO:0000313" key="6">
    <source>
        <dbReference type="EMBL" id="QVL31471.1"/>
    </source>
</evidence>
<evidence type="ECO:0000313" key="7">
    <source>
        <dbReference type="Proteomes" id="UP000676194"/>
    </source>
</evidence>
<dbReference type="PANTHER" id="PTHR43537">
    <property type="entry name" value="TRANSCRIPTIONAL REGULATOR, GNTR FAMILY"/>
    <property type="match status" value="1"/>
</dbReference>
<evidence type="ECO:0000259" key="4">
    <source>
        <dbReference type="SMART" id="SM00345"/>
    </source>
</evidence>
<dbReference type="EMBL" id="CP074694">
    <property type="protein sequence ID" value="QVL31471.1"/>
    <property type="molecule type" value="Genomic_DNA"/>
</dbReference>
<accession>A0A8E6B4B2</accession>
<dbReference type="InterPro" id="IPR011711">
    <property type="entry name" value="GntR_C"/>
</dbReference>
<dbReference type="InterPro" id="IPR036390">
    <property type="entry name" value="WH_DNA-bd_sf"/>
</dbReference>
<dbReference type="SUPFAM" id="SSF48008">
    <property type="entry name" value="GntR ligand-binding domain-like"/>
    <property type="match status" value="1"/>
</dbReference>
<gene>
    <name evidence="6" type="ORF">KIH39_21885</name>
</gene>
<feature type="domain" description="HTH gntR-type" evidence="4">
    <location>
        <begin position="7"/>
        <end position="64"/>
    </location>
</feature>
<protein>
    <submittedName>
        <fullName evidence="6">GntR family transcriptional regulator</fullName>
    </submittedName>
</protein>
<dbReference type="Gene3D" id="1.20.120.530">
    <property type="entry name" value="GntR ligand-binding domain-like"/>
    <property type="match status" value="1"/>
</dbReference>
<dbReference type="SUPFAM" id="SSF46785">
    <property type="entry name" value="Winged helix' DNA-binding domain"/>
    <property type="match status" value="2"/>
</dbReference>
<keyword evidence="2" id="KW-0238">DNA-binding</keyword>